<reference evidence="1 2" key="1">
    <citation type="submission" date="2014-04" db="EMBL/GenBank/DDBJ databases">
        <authorList>
            <consortium name="DOE Joint Genome Institute"/>
            <person name="Kuo A."/>
            <person name="Kohler A."/>
            <person name="Costa M.D."/>
            <person name="Nagy L.G."/>
            <person name="Floudas D."/>
            <person name="Copeland A."/>
            <person name="Barry K.W."/>
            <person name="Cichocki N."/>
            <person name="Veneault-Fourrey C."/>
            <person name="LaButti K."/>
            <person name="Lindquist E.A."/>
            <person name="Lipzen A."/>
            <person name="Lundell T."/>
            <person name="Morin E."/>
            <person name="Murat C."/>
            <person name="Sun H."/>
            <person name="Tunlid A."/>
            <person name="Henrissat B."/>
            <person name="Grigoriev I.V."/>
            <person name="Hibbett D.S."/>
            <person name="Martin F."/>
            <person name="Nordberg H.P."/>
            <person name="Cantor M.N."/>
            <person name="Hua S.X."/>
        </authorList>
    </citation>
    <scope>NUCLEOTIDE SEQUENCE [LARGE SCALE GENOMIC DNA]</scope>
    <source>
        <strain evidence="1 2">Marx 270</strain>
    </source>
</reference>
<reference evidence="2" key="2">
    <citation type="submission" date="2015-01" db="EMBL/GenBank/DDBJ databases">
        <title>Evolutionary Origins and Diversification of the Mycorrhizal Mutualists.</title>
        <authorList>
            <consortium name="DOE Joint Genome Institute"/>
            <consortium name="Mycorrhizal Genomics Consortium"/>
            <person name="Kohler A."/>
            <person name="Kuo A."/>
            <person name="Nagy L.G."/>
            <person name="Floudas D."/>
            <person name="Copeland A."/>
            <person name="Barry K.W."/>
            <person name="Cichocki N."/>
            <person name="Veneault-Fourrey C."/>
            <person name="LaButti K."/>
            <person name="Lindquist E.A."/>
            <person name="Lipzen A."/>
            <person name="Lundell T."/>
            <person name="Morin E."/>
            <person name="Murat C."/>
            <person name="Riley R."/>
            <person name="Ohm R."/>
            <person name="Sun H."/>
            <person name="Tunlid A."/>
            <person name="Henrissat B."/>
            <person name="Grigoriev I.V."/>
            <person name="Hibbett D.S."/>
            <person name="Martin F."/>
        </authorList>
    </citation>
    <scope>NUCLEOTIDE SEQUENCE [LARGE SCALE GENOMIC DNA]</scope>
    <source>
        <strain evidence="2">Marx 270</strain>
    </source>
</reference>
<evidence type="ECO:0000313" key="2">
    <source>
        <dbReference type="Proteomes" id="UP000054217"/>
    </source>
</evidence>
<keyword evidence="2" id="KW-1185">Reference proteome</keyword>
<dbReference type="AlphaFoldDB" id="A0A0C3N3V0"/>
<dbReference type="HOGENOM" id="CLU_2606954_0_0_1"/>
<accession>A0A0C3N3V0</accession>
<dbReference type="InParanoid" id="A0A0C3N3V0"/>
<proteinExistence type="predicted"/>
<sequence>MDWIMLGSRGMYMVAIWKRTPRVPTVTDCSQVVTGPFNSWKDEEETYEARRGVDRLSLQGPFINARWTILRMPPNKLLY</sequence>
<gene>
    <name evidence="1" type="ORF">M404DRAFT_1007228</name>
</gene>
<dbReference type="Proteomes" id="UP000054217">
    <property type="component" value="Unassembled WGS sequence"/>
</dbReference>
<protein>
    <submittedName>
        <fullName evidence="1">Uncharacterized protein</fullName>
    </submittedName>
</protein>
<evidence type="ECO:0000313" key="1">
    <source>
        <dbReference type="EMBL" id="KIN95729.1"/>
    </source>
</evidence>
<dbReference type="EMBL" id="KN832061">
    <property type="protein sequence ID" value="KIN95729.1"/>
    <property type="molecule type" value="Genomic_DNA"/>
</dbReference>
<organism evidence="1 2">
    <name type="scientific">Pisolithus tinctorius Marx 270</name>
    <dbReference type="NCBI Taxonomy" id="870435"/>
    <lineage>
        <taxon>Eukaryota</taxon>
        <taxon>Fungi</taxon>
        <taxon>Dikarya</taxon>
        <taxon>Basidiomycota</taxon>
        <taxon>Agaricomycotina</taxon>
        <taxon>Agaricomycetes</taxon>
        <taxon>Agaricomycetidae</taxon>
        <taxon>Boletales</taxon>
        <taxon>Sclerodermatineae</taxon>
        <taxon>Pisolithaceae</taxon>
        <taxon>Pisolithus</taxon>
    </lineage>
</organism>
<name>A0A0C3N3V0_PISTI</name>